<dbReference type="CDD" id="cd06558">
    <property type="entry name" value="crotonase-like"/>
    <property type="match status" value="1"/>
</dbReference>
<dbReference type="OrthoDB" id="9775794at2"/>
<dbReference type="EMBL" id="SRKY01000002">
    <property type="protein sequence ID" value="THH37288.1"/>
    <property type="molecule type" value="Genomic_DNA"/>
</dbReference>
<dbReference type="InterPro" id="IPR029045">
    <property type="entry name" value="ClpP/crotonase-like_dom_sf"/>
</dbReference>
<protein>
    <submittedName>
        <fullName evidence="2">Enoyl-CoA hydratase/isomerase family protein</fullName>
    </submittedName>
</protein>
<dbReference type="PANTHER" id="PTHR43802">
    <property type="entry name" value="ENOYL-COA HYDRATASE"/>
    <property type="match status" value="1"/>
</dbReference>
<evidence type="ECO:0000313" key="3">
    <source>
        <dbReference type="Proteomes" id="UP000306602"/>
    </source>
</evidence>
<organism evidence="2 3">
    <name type="scientific">Aliishimia ponticola</name>
    <dbReference type="NCBI Taxonomy" id="2499833"/>
    <lineage>
        <taxon>Bacteria</taxon>
        <taxon>Pseudomonadati</taxon>
        <taxon>Pseudomonadota</taxon>
        <taxon>Alphaproteobacteria</taxon>
        <taxon>Rhodobacterales</taxon>
        <taxon>Paracoccaceae</taxon>
        <taxon>Aliishimia</taxon>
    </lineage>
</organism>
<dbReference type="RefSeq" id="WP_136462885.1">
    <property type="nucleotide sequence ID" value="NZ_SRKY01000002.1"/>
</dbReference>
<dbReference type="Pfam" id="PF00378">
    <property type="entry name" value="ECH_1"/>
    <property type="match status" value="1"/>
</dbReference>
<comment type="similarity">
    <text evidence="1">Belongs to the enoyl-CoA hydratase/isomerase family.</text>
</comment>
<proteinExistence type="inferred from homology"/>
<dbReference type="Proteomes" id="UP000306602">
    <property type="component" value="Unassembled WGS sequence"/>
</dbReference>
<name>A0A4S4NGK5_9RHOB</name>
<dbReference type="GO" id="GO:0016853">
    <property type="term" value="F:isomerase activity"/>
    <property type="evidence" value="ECO:0007669"/>
    <property type="project" value="UniProtKB-KW"/>
</dbReference>
<dbReference type="InterPro" id="IPR001753">
    <property type="entry name" value="Enoyl-CoA_hydra/iso"/>
</dbReference>
<dbReference type="SUPFAM" id="SSF52096">
    <property type="entry name" value="ClpP/crotonase"/>
    <property type="match status" value="1"/>
</dbReference>
<dbReference type="AlphaFoldDB" id="A0A4S4NGK5"/>
<accession>A0A4S4NGK5</accession>
<dbReference type="PANTHER" id="PTHR43802:SF1">
    <property type="entry name" value="IP11341P-RELATED"/>
    <property type="match status" value="1"/>
</dbReference>
<evidence type="ECO:0000256" key="1">
    <source>
        <dbReference type="ARBA" id="ARBA00005254"/>
    </source>
</evidence>
<gene>
    <name evidence="2" type="ORF">E4Z66_10235</name>
</gene>
<reference evidence="2 3" key="1">
    <citation type="submission" date="2019-04" db="EMBL/GenBank/DDBJ databases">
        <title>Shimia ponticola sp. nov., isolated from seawater.</title>
        <authorList>
            <person name="Kim Y.-O."/>
            <person name="Yoon J.-H."/>
        </authorList>
    </citation>
    <scope>NUCLEOTIDE SEQUENCE [LARGE SCALE GENOMIC DNA]</scope>
    <source>
        <strain evidence="2 3">MYP11</strain>
    </source>
</reference>
<keyword evidence="2" id="KW-0413">Isomerase</keyword>
<keyword evidence="3" id="KW-1185">Reference proteome</keyword>
<sequence length="252" mass="27556">MADLVLREDKDGWTVLTLNRPDKLNSLTVALFKELRQHILDLRGDDAIQCVVLRGAGKCFSAGHDLGDIAEGEDVPSEGWHSETLRLMEKLPKPVVAAVHGHCYTGALEVALAADFIIAADTARFGDTHAKWALTPVWGMSQRLPRRVGIATAKRLMFTADMIDAKEAVRIGLAEYAVPADAFEPEIEDLVARIIANSPFSHAANKQLLDATDMRPLDAGLQWEVMETAGIGPDMAERIAAFTNKQMTRVSN</sequence>
<evidence type="ECO:0000313" key="2">
    <source>
        <dbReference type="EMBL" id="THH37288.1"/>
    </source>
</evidence>
<comment type="caution">
    <text evidence="2">The sequence shown here is derived from an EMBL/GenBank/DDBJ whole genome shotgun (WGS) entry which is preliminary data.</text>
</comment>
<dbReference type="Gene3D" id="3.90.226.10">
    <property type="entry name" value="2-enoyl-CoA Hydratase, Chain A, domain 1"/>
    <property type="match status" value="1"/>
</dbReference>